<name>E3MCV7_CAERE</name>
<dbReference type="EMBL" id="DS268435">
    <property type="protein sequence ID" value="EFO98633.1"/>
    <property type="molecule type" value="Genomic_DNA"/>
</dbReference>
<dbReference type="AlphaFoldDB" id="E3MCV7"/>
<dbReference type="FunCoup" id="E3MCV7">
    <property type="interactions" value="616"/>
</dbReference>
<dbReference type="HOGENOM" id="CLU_1462563_0_0_1"/>
<dbReference type="STRING" id="31234.E3MCV7"/>
<accession>E3MCV7</accession>
<evidence type="ECO:0000313" key="3">
    <source>
        <dbReference type="EMBL" id="EFO98633.1"/>
    </source>
</evidence>
<organism evidence="4">
    <name type="scientific">Caenorhabditis remanei</name>
    <name type="common">Caenorhabditis vulgaris</name>
    <dbReference type="NCBI Taxonomy" id="31234"/>
    <lineage>
        <taxon>Eukaryota</taxon>
        <taxon>Metazoa</taxon>
        <taxon>Ecdysozoa</taxon>
        <taxon>Nematoda</taxon>
        <taxon>Chromadorea</taxon>
        <taxon>Rhabditida</taxon>
        <taxon>Rhabditina</taxon>
        <taxon>Rhabditomorpha</taxon>
        <taxon>Rhabditoidea</taxon>
        <taxon>Rhabditidae</taxon>
        <taxon>Peloderinae</taxon>
        <taxon>Caenorhabditis</taxon>
    </lineage>
</organism>
<protein>
    <recommendedName>
        <fullName evidence="2">Domain of unknown function DB domain-containing protein</fullName>
    </recommendedName>
</protein>
<feature type="signal peptide" evidence="1">
    <location>
        <begin position="1"/>
        <end position="20"/>
    </location>
</feature>
<feature type="domain" description="Domain of unknown function DB" evidence="2">
    <location>
        <begin position="97"/>
        <end position="193"/>
    </location>
</feature>
<dbReference type="PANTHER" id="PTHR46705">
    <property type="entry name" value="PROTEIN CBG09805"/>
    <property type="match status" value="1"/>
</dbReference>
<dbReference type="PANTHER" id="PTHR46705:SF3">
    <property type="entry name" value="DOMAIN OF UNKNOWN FUNCTION DB DOMAIN-CONTAINING PROTEIN"/>
    <property type="match status" value="1"/>
</dbReference>
<dbReference type="InterPro" id="IPR002602">
    <property type="entry name" value="DB"/>
</dbReference>
<proteinExistence type="predicted"/>
<evidence type="ECO:0000313" key="4">
    <source>
        <dbReference type="Proteomes" id="UP000008281"/>
    </source>
</evidence>
<reference evidence="3" key="1">
    <citation type="submission" date="2007-07" db="EMBL/GenBank/DDBJ databases">
        <title>PCAP assembly of the Caenorhabditis remanei genome.</title>
        <authorList>
            <consortium name="The Caenorhabditis remanei Sequencing Consortium"/>
            <person name="Wilson R.K."/>
        </authorList>
    </citation>
    <scope>NUCLEOTIDE SEQUENCE [LARGE SCALE GENOMIC DNA]</scope>
    <source>
        <strain evidence="3">PB4641</strain>
    </source>
</reference>
<keyword evidence="1" id="KW-0732">Signal</keyword>
<evidence type="ECO:0000259" key="2">
    <source>
        <dbReference type="Pfam" id="PF01682"/>
    </source>
</evidence>
<keyword evidence="4" id="KW-1185">Reference proteome</keyword>
<dbReference type="OMA" id="PVIHTEC"/>
<dbReference type="OrthoDB" id="5843172at2759"/>
<dbReference type="InParanoid" id="E3MCV7"/>
<evidence type="ECO:0000256" key="1">
    <source>
        <dbReference type="SAM" id="SignalP"/>
    </source>
</evidence>
<feature type="chain" id="PRO_5003175594" description="Domain of unknown function DB domain-containing protein" evidence="1">
    <location>
        <begin position="21"/>
        <end position="196"/>
    </location>
</feature>
<dbReference type="Pfam" id="PF01682">
    <property type="entry name" value="DB"/>
    <property type="match status" value="1"/>
</dbReference>
<gene>
    <name evidence="3" type="ORF">CRE_20345</name>
</gene>
<dbReference type="eggNOG" id="ENOG502THVK">
    <property type="taxonomic scope" value="Eukaryota"/>
</dbReference>
<sequence length="196" mass="22505">MNIIFILSIFCNLIFELVFGCPPSLSSLNLPPPVIHTECLTRNSCQRGYICRLNRCVGGRAFGSKTRQLQSDVSEQTCHKKFQFIQVSERSLRMNQCCSNKLLPERCMEFCSMSNYNESSVFRLLSEPYRCPVSSLEIINYCASQNYDHRECCQMKMVPESCLNLCLPSDEKTHFDGSKLHCLQYITAMKACFESQ</sequence>
<dbReference type="Proteomes" id="UP000008281">
    <property type="component" value="Unassembled WGS sequence"/>
</dbReference>